<reference evidence="1 2" key="1">
    <citation type="journal article" date="2020" name="ISME J.">
        <title>Uncovering the hidden diversity of litter-decomposition mechanisms in mushroom-forming fungi.</title>
        <authorList>
            <person name="Floudas D."/>
            <person name="Bentzer J."/>
            <person name="Ahren D."/>
            <person name="Johansson T."/>
            <person name="Persson P."/>
            <person name="Tunlid A."/>
        </authorList>
    </citation>
    <scope>NUCLEOTIDE SEQUENCE [LARGE SCALE GENOMIC DNA]</scope>
    <source>
        <strain evidence="1 2">CBS 291.85</strain>
    </source>
</reference>
<sequence length="582" mass="67095">MCAYSDHIPLPPIDISRFGEPCPSDPEVRQIRQQIEYAEHHLNQDDQEMDLVVEKRNDVIRRRLKDYYAFISPIRKVPFELWSEIFALAIFSLPGCCSLQITYEDITAPVLELSHVCSLWRAAAISTPVLWSNMDVNLADVTRIEKIVHLYLRRSEGSLLQLKLCALDDFDNGIEALTPCGWHVFEMLLEVSNRWSHAAFEFWWELLDDKKIEDKLKTLSWNCEFLQSFNVDFNGDIPENAEDAAQSPRLFQLLKRAPRLQILGLAPLRKWFLLPFAQLQDLASISRVDDVLSCFTMCSNLQKLDLVIINFSRRTLPDTRRIEHTKLRSLTWRLHSSHGPDIHSLLFLPSLTELAFSTPVDYKLQDAPRLCSSIQDFLRTHSKCQLKSLKLGAGFYISDEDLLQMLSLIPTITHLELSSCEFRGFMPPFFKGLTLRIADTGNDSAGILLPRLTNLHISIDERIGYGILWKPIPLQWSNGFPFPHPNDILSMLESRRKSVEDSQGQTSLLESFNLEVYLNRVRDDCSVKDWTTVWFGQKLGSHLKTLATEGLKLKLRISSFKFERNNENDINVVTDEEDHIMF</sequence>
<name>A0A8H5FKS0_9AGAR</name>
<gene>
    <name evidence="1" type="ORF">D9758_013547</name>
</gene>
<dbReference type="Gene3D" id="3.80.10.10">
    <property type="entry name" value="Ribonuclease Inhibitor"/>
    <property type="match status" value="1"/>
</dbReference>
<dbReference type="InterPro" id="IPR032675">
    <property type="entry name" value="LRR_dom_sf"/>
</dbReference>
<evidence type="ECO:0008006" key="3">
    <source>
        <dbReference type="Google" id="ProtNLM"/>
    </source>
</evidence>
<dbReference type="OrthoDB" id="3365698at2759"/>
<dbReference type="SUPFAM" id="SSF52047">
    <property type="entry name" value="RNI-like"/>
    <property type="match status" value="1"/>
</dbReference>
<organism evidence="1 2">
    <name type="scientific">Tetrapyrgos nigripes</name>
    <dbReference type="NCBI Taxonomy" id="182062"/>
    <lineage>
        <taxon>Eukaryota</taxon>
        <taxon>Fungi</taxon>
        <taxon>Dikarya</taxon>
        <taxon>Basidiomycota</taxon>
        <taxon>Agaricomycotina</taxon>
        <taxon>Agaricomycetes</taxon>
        <taxon>Agaricomycetidae</taxon>
        <taxon>Agaricales</taxon>
        <taxon>Marasmiineae</taxon>
        <taxon>Marasmiaceae</taxon>
        <taxon>Tetrapyrgos</taxon>
    </lineage>
</organism>
<dbReference type="Proteomes" id="UP000559256">
    <property type="component" value="Unassembled WGS sequence"/>
</dbReference>
<keyword evidence="2" id="KW-1185">Reference proteome</keyword>
<evidence type="ECO:0000313" key="2">
    <source>
        <dbReference type="Proteomes" id="UP000559256"/>
    </source>
</evidence>
<accession>A0A8H5FKS0</accession>
<proteinExistence type="predicted"/>
<protein>
    <recommendedName>
        <fullName evidence="3">F-box domain-containing protein</fullName>
    </recommendedName>
</protein>
<comment type="caution">
    <text evidence="1">The sequence shown here is derived from an EMBL/GenBank/DDBJ whole genome shotgun (WGS) entry which is preliminary data.</text>
</comment>
<evidence type="ECO:0000313" key="1">
    <source>
        <dbReference type="EMBL" id="KAF5340424.1"/>
    </source>
</evidence>
<dbReference type="EMBL" id="JAACJM010000176">
    <property type="protein sequence ID" value="KAF5340424.1"/>
    <property type="molecule type" value="Genomic_DNA"/>
</dbReference>
<dbReference type="AlphaFoldDB" id="A0A8H5FKS0"/>